<evidence type="ECO:0000313" key="3">
    <source>
        <dbReference type="Proteomes" id="UP001482620"/>
    </source>
</evidence>
<accession>A0ABV0SHT4</accession>
<comment type="caution">
    <text evidence="2">The sequence shown here is derived from an EMBL/GenBank/DDBJ whole genome shotgun (WGS) entry which is preliminary data.</text>
</comment>
<feature type="region of interest" description="Disordered" evidence="1">
    <location>
        <begin position="51"/>
        <end position="77"/>
    </location>
</feature>
<proteinExistence type="predicted"/>
<organism evidence="2 3">
    <name type="scientific">Ilyodon furcidens</name>
    <name type="common">goldbreast splitfin</name>
    <dbReference type="NCBI Taxonomy" id="33524"/>
    <lineage>
        <taxon>Eukaryota</taxon>
        <taxon>Metazoa</taxon>
        <taxon>Chordata</taxon>
        <taxon>Craniata</taxon>
        <taxon>Vertebrata</taxon>
        <taxon>Euteleostomi</taxon>
        <taxon>Actinopterygii</taxon>
        <taxon>Neopterygii</taxon>
        <taxon>Teleostei</taxon>
        <taxon>Neoteleostei</taxon>
        <taxon>Acanthomorphata</taxon>
        <taxon>Ovalentaria</taxon>
        <taxon>Atherinomorphae</taxon>
        <taxon>Cyprinodontiformes</taxon>
        <taxon>Goodeidae</taxon>
        <taxon>Ilyodon</taxon>
    </lineage>
</organism>
<sequence>MAFQTPMYDVSQVVSWHFSLCNDLIRFQWRCSVRSNCSHVPSCAGPAALHPDGLRQSQGHSEGRDVASSPSWSMGTTDGGIIVYRLPVYEPPTRLSVLLCKVRGQQPLKP</sequence>
<evidence type="ECO:0000256" key="1">
    <source>
        <dbReference type="SAM" id="MobiDB-lite"/>
    </source>
</evidence>
<gene>
    <name evidence="2" type="ORF">ILYODFUR_002172</name>
</gene>
<protein>
    <submittedName>
        <fullName evidence="2">Uncharacterized protein</fullName>
    </submittedName>
</protein>
<evidence type="ECO:0000313" key="2">
    <source>
        <dbReference type="EMBL" id="MEQ2220127.1"/>
    </source>
</evidence>
<dbReference type="Proteomes" id="UP001482620">
    <property type="component" value="Unassembled WGS sequence"/>
</dbReference>
<reference evidence="2 3" key="1">
    <citation type="submission" date="2021-06" db="EMBL/GenBank/DDBJ databases">
        <authorList>
            <person name="Palmer J.M."/>
        </authorList>
    </citation>
    <scope>NUCLEOTIDE SEQUENCE [LARGE SCALE GENOMIC DNA]</scope>
    <source>
        <strain evidence="3">if_2019</strain>
        <tissue evidence="2">Muscle</tissue>
    </source>
</reference>
<keyword evidence="3" id="KW-1185">Reference proteome</keyword>
<dbReference type="EMBL" id="JAHRIQ010000101">
    <property type="protein sequence ID" value="MEQ2220127.1"/>
    <property type="molecule type" value="Genomic_DNA"/>
</dbReference>
<name>A0ABV0SHT4_9TELE</name>